<feature type="compositionally biased region" description="Basic residues" evidence="1">
    <location>
        <begin position="101"/>
        <end position="113"/>
    </location>
</feature>
<evidence type="ECO:0000256" key="1">
    <source>
        <dbReference type="SAM" id="MobiDB-lite"/>
    </source>
</evidence>
<dbReference type="AlphaFoldDB" id="A0A016WWJ1"/>
<keyword evidence="3" id="KW-1185">Reference proteome</keyword>
<proteinExistence type="predicted"/>
<accession>A0A016WWJ1</accession>
<name>A0A016WWJ1_9BILA</name>
<dbReference type="Proteomes" id="UP000024635">
    <property type="component" value="Unassembled WGS sequence"/>
</dbReference>
<sequence length="127" mass="14947">MEMKMLRWMAGVTRYDHTCKEDIRHRFGIATMADKLREARLRWYGHALRADNATICKIALNLDVPGKRPKGRPKQRWIDTLHSDLKLAGIHQDQAHDRQSGPRHHTGQTLKKKKKHFIWKIKCFLKG</sequence>
<comment type="caution">
    <text evidence="2">The sequence shown here is derived from an EMBL/GenBank/DDBJ whole genome shotgun (WGS) entry which is preliminary data.</text>
</comment>
<protein>
    <recommendedName>
        <fullName evidence="4">Reverse transcriptase domain-containing protein</fullName>
    </recommendedName>
</protein>
<dbReference type="PANTHER" id="PTHR46238">
    <property type="entry name" value="REVERSE TRANSCRIPTASE DOMAIN-CONTAINING PROTEIN"/>
    <property type="match status" value="1"/>
</dbReference>
<organism evidence="2 3">
    <name type="scientific">Ancylostoma ceylanicum</name>
    <dbReference type="NCBI Taxonomy" id="53326"/>
    <lineage>
        <taxon>Eukaryota</taxon>
        <taxon>Metazoa</taxon>
        <taxon>Ecdysozoa</taxon>
        <taxon>Nematoda</taxon>
        <taxon>Chromadorea</taxon>
        <taxon>Rhabditida</taxon>
        <taxon>Rhabditina</taxon>
        <taxon>Rhabditomorpha</taxon>
        <taxon>Strongyloidea</taxon>
        <taxon>Ancylostomatidae</taxon>
        <taxon>Ancylostomatinae</taxon>
        <taxon>Ancylostoma</taxon>
    </lineage>
</organism>
<dbReference type="OrthoDB" id="410381at2759"/>
<dbReference type="PANTHER" id="PTHR46238:SF8">
    <property type="entry name" value="ENDONUCLEASE_EXONUCLEASE_PHOSPHATASE DOMAIN-CONTAINING PROTEIN"/>
    <property type="match status" value="1"/>
</dbReference>
<evidence type="ECO:0008006" key="4">
    <source>
        <dbReference type="Google" id="ProtNLM"/>
    </source>
</evidence>
<gene>
    <name evidence="2" type="primary">Acey_s0494.g2440</name>
    <name evidence="2" type="ORF">Y032_0494g2440</name>
</gene>
<evidence type="ECO:0000313" key="3">
    <source>
        <dbReference type="Proteomes" id="UP000024635"/>
    </source>
</evidence>
<dbReference type="EMBL" id="JARK01000094">
    <property type="protein sequence ID" value="EYC43403.1"/>
    <property type="molecule type" value="Genomic_DNA"/>
</dbReference>
<evidence type="ECO:0000313" key="2">
    <source>
        <dbReference type="EMBL" id="EYC43403.1"/>
    </source>
</evidence>
<reference evidence="3" key="1">
    <citation type="journal article" date="2015" name="Nat. Genet.">
        <title>The genome and transcriptome of the zoonotic hookworm Ancylostoma ceylanicum identify infection-specific gene families.</title>
        <authorList>
            <person name="Schwarz E.M."/>
            <person name="Hu Y."/>
            <person name="Antoshechkin I."/>
            <person name="Miller M.M."/>
            <person name="Sternberg P.W."/>
            <person name="Aroian R.V."/>
        </authorList>
    </citation>
    <scope>NUCLEOTIDE SEQUENCE</scope>
    <source>
        <strain evidence="3">HY135</strain>
    </source>
</reference>
<feature type="region of interest" description="Disordered" evidence="1">
    <location>
        <begin position="93"/>
        <end position="113"/>
    </location>
</feature>